<dbReference type="PANTHER" id="PTHR37318:SF1">
    <property type="entry name" value="BSL7504 PROTEIN"/>
    <property type="match status" value="1"/>
</dbReference>
<dbReference type="InterPro" id="IPR036388">
    <property type="entry name" value="WH-like_DNA-bd_sf"/>
</dbReference>
<feature type="domain" description="Winged helix DNA-binding" evidence="1">
    <location>
        <begin position="13"/>
        <end position="92"/>
    </location>
</feature>
<dbReference type="InterPro" id="IPR036390">
    <property type="entry name" value="WH_DNA-bd_sf"/>
</dbReference>
<dbReference type="EMBL" id="JAMXIB010000002">
    <property type="protein sequence ID" value="MCO5723909.1"/>
    <property type="molecule type" value="Genomic_DNA"/>
</dbReference>
<comment type="caution">
    <text evidence="2">The sequence shown here is derived from an EMBL/GenBank/DDBJ whole genome shotgun (WGS) entry which is preliminary data.</text>
</comment>
<proteinExistence type="predicted"/>
<dbReference type="Pfam" id="PF13601">
    <property type="entry name" value="HTH_34"/>
    <property type="match status" value="1"/>
</dbReference>
<keyword evidence="3" id="KW-1185">Reference proteome</keyword>
<evidence type="ECO:0000313" key="2">
    <source>
        <dbReference type="EMBL" id="MCO5723909.1"/>
    </source>
</evidence>
<organism evidence="2 3">
    <name type="scientific">Robiginitalea marina</name>
    <dbReference type="NCBI Taxonomy" id="2954105"/>
    <lineage>
        <taxon>Bacteria</taxon>
        <taxon>Pseudomonadati</taxon>
        <taxon>Bacteroidota</taxon>
        <taxon>Flavobacteriia</taxon>
        <taxon>Flavobacteriales</taxon>
        <taxon>Flavobacteriaceae</taxon>
        <taxon>Robiginitalea</taxon>
    </lineage>
</organism>
<name>A0ABT1AVG1_9FLAO</name>
<dbReference type="InterPro" id="IPR027395">
    <property type="entry name" value="WH_DNA-bd_dom"/>
</dbReference>
<dbReference type="SUPFAM" id="SSF46785">
    <property type="entry name" value="Winged helix' DNA-binding domain"/>
    <property type="match status" value="1"/>
</dbReference>
<protein>
    <submittedName>
        <fullName evidence="2">Transcriptional regulator</fullName>
    </submittedName>
</protein>
<gene>
    <name evidence="2" type="ORF">NG653_03510</name>
</gene>
<reference evidence="2 3" key="1">
    <citation type="submission" date="2022-06" db="EMBL/GenBank/DDBJ databases">
        <authorList>
            <person name="Xuan X."/>
        </authorList>
    </citation>
    <scope>NUCLEOTIDE SEQUENCE [LARGE SCALE GENOMIC DNA]</scope>
    <source>
        <strain evidence="2 3">2V75</strain>
    </source>
</reference>
<evidence type="ECO:0000313" key="3">
    <source>
        <dbReference type="Proteomes" id="UP001206312"/>
    </source>
</evidence>
<dbReference type="Gene3D" id="1.10.10.10">
    <property type="entry name" value="Winged helix-like DNA-binding domain superfamily/Winged helix DNA-binding domain"/>
    <property type="match status" value="1"/>
</dbReference>
<dbReference type="RefSeq" id="WP_252740283.1">
    <property type="nucleotide sequence ID" value="NZ_JAMXIB010000002.1"/>
</dbReference>
<accession>A0ABT1AVG1</accession>
<dbReference type="PANTHER" id="PTHR37318">
    <property type="entry name" value="BSL7504 PROTEIN"/>
    <property type="match status" value="1"/>
</dbReference>
<sequence length="93" mass="10518">MTEDLDPLIHSPLRLSIMSILIGLREADFKYLQEKTGATSGNLSVQIHKLGDAGYLQVEKSFRNNFPLTTCSITEKGINAFENYVKAIRRFIE</sequence>
<evidence type="ECO:0000259" key="1">
    <source>
        <dbReference type="Pfam" id="PF13601"/>
    </source>
</evidence>
<dbReference type="Proteomes" id="UP001206312">
    <property type="component" value="Unassembled WGS sequence"/>
</dbReference>